<organism evidence="3 4">
    <name type="scientific">Volvox africanus</name>
    <dbReference type="NCBI Taxonomy" id="51714"/>
    <lineage>
        <taxon>Eukaryota</taxon>
        <taxon>Viridiplantae</taxon>
        <taxon>Chlorophyta</taxon>
        <taxon>core chlorophytes</taxon>
        <taxon>Chlorophyceae</taxon>
        <taxon>CS clade</taxon>
        <taxon>Chlamydomonadales</taxon>
        <taxon>Volvocaceae</taxon>
        <taxon>Volvox</taxon>
    </lineage>
</organism>
<protein>
    <submittedName>
        <fullName evidence="3">Uncharacterized protein</fullName>
    </submittedName>
</protein>
<dbReference type="PANTHER" id="PTHR45733:SF8">
    <property type="entry name" value="FORMIN-J"/>
    <property type="match status" value="1"/>
</dbReference>
<feature type="region of interest" description="Disordered" evidence="2">
    <location>
        <begin position="1754"/>
        <end position="1824"/>
    </location>
</feature>
<accession>A0A8J4BR21</accession>
<feature type="region of interest" description="Disordered" evidence="2">
    <location>
        <begin position="344"/>
        <end position="364"/>
    </location>
</feature>
<feature type="compositionally biased region" description="Low complexity" evidence="2">
    <location>
        <begin position="1392"/>
        <end position="1401"/>
    </location>
</feature>
<dbReference type="PANTHER" id="PTHR45733">
    <property type="entry name" value="FORMIN-J"/>
    <property type="match status" value="1"/>
</dbReference>
<feature type="compositionally biased region" description="Pro residues" evidence="2">
    <location>
        <begin position="212"/>
        <end position="222"/>
    </location>
</feature>
<gene>
    <name evidence="3" type="ORF">Vafri_20554</name>
</gene>
<keyword evidence="1" id="KW-0175">Coiled coil</keyword>
<feature type="compositionally biased region" description="Pro residues" evidence="2">
    <location>
        <begin position="1951"/>
        <end position="1963"/>
    </location>
</feature>
<dbReference type="Proteomes" id="UP000747399">
    <property type="component" value="Unassembled WGS sequence"/>
</dbReference>
<feature type="compositionally biased region" description="Gly residues" evidence="2">
    <location>
        <begin position="23"/>
        <end position="36"/>
    </location>
</feature>
<feature type="compositionally biased region" description="Polar residues" evidence="2">
    <location>
        <begin position="1760"/>
        <end position="1780"/>
    </location>
</feature>
<feature type="region of interest" description="Disordered" evidence="2">
    <location>
        <begin position="1339"/>
        <end position="1401"/>
    </location>
</feature>
<evidence type="ECO:0000313" key="3">
    <source>
        <dbReference type="EMBL" id="GIL67104.1"/>
    </source>
</evidence>
<comment type="caution">
    <text evidence="3">The sequence shown here is derived from an EMBL/GenBank/DDBJ whole genome shotgun (WGS) entry which is preliminary data.</text>
</comment>
<sequence>MAPAASLGGAANAHANATAAAAAGGGSSAGGGGGGRFLAQGPGWLQPPQPPDDLPALKLLQQGNLFGVSSGAGGNPEVPLLIPLPNGAVTNINFDESYGEPQELLIERYLTLMGMAPRPPPPPSEVAEDAAAPPTDTSAANITAYGHGNGTAAAAESTKRISPDPNRLPGAQYPPVAANPVAGSEWVKALGAAEDSEDQDDADLLLSVQRPRPQPPPPPSPGSTPALAALGLDRPTLSRRGIPEALIGALHRGLAGNAAAFFRTCLAEQRRLVALTHGSGPQVPLADRLLAFITGTESQLKDGSAVPDLVDLRKVRDNQTILDSVSPPQPGDPVPFYHELLYQRQQASTAPPAPESSPAAPEEPSLDEFLDLDKITALATAGNVPGLRALMRNLVSAADYTRSSLMQRLRAEGERAQRECVRATEAKMAADRLREQLAARNVALAERGVELEAACRRATAAEEALVTERSIVVGLRGQLRQLTADYEAQHRQLRAGLEAHLTRPASAKLLAGAALLGSRSGAEGANGADGSEVHALSSQLATTRAEMALAELGCQQERATARQLRVMLESSRSTVDMHAGRAAAAAAEVERLTRLVASSQDLASASSGGMAMLEQQLAQEKAAHRRTIERLQAAAWKFEQARTSVVDMRARAAHNLRKLQTALADVNLRAVTAERQLADATVELRHTRSELEGANNNLEAFRERTARMEEDMQVLRNDAITARLDSKDVADKLRETEIALKIAEARVTQMQQKVMEDADTVLAGRRASQRLEVLEKEHAELQSLHESLQESHTELTKEHLALQSDLAEARRRIGELEIKEARLEELTARHEELKTAKARLEQQYAGAVKAKSLLSTELAGLKRHADVLAEQVQEYRRQADAARLALEEEKEALRHTKEELSMTATKRDELETRCTDLTTVLEGMEVRMQHADTDVQRSRRTAELAGHQRAEAFAMRDAMMKVRITLTCEVKEYLANIESQVQQMGQYLMELRSSLTTVQSRLLDMEPTTLEGTTAELPRVPYEMSQKMIDALFKMVAHAAQLLDTQAEVRKALVDRIEQLEDGIKERLSTATDYWRQVLVLSRGTPKSMVQMVEHMTGQACRELELDPVNPLSKMVPLGVLEEAGIQLTTQYERAGMLRDRADESKAKGDAAAKLLEYERELSAARSAEFQSLVDTLSREVNRLKQRVSSLEANNVLQQRATADMQKLLSDAEWKVAKAKEREALLGIKFMVPLGRDTKAVQTMYSDLYMFTGPLIPAPGLATPAAGSPHSRPQLLHARSMGTPEMAPLIDDGELLDGGGGGEDGCAEHSFSGAVASVPEAPGSPASLPPLSALNSPSIHAASMWGPGGPARNPQPPGVAPSRPQSNLCRASSAVPPPAAPMRCNSPDLPNGPAGTVDGAAADGIAGQQLPRPAFAADLPLGRSPTASVSSSGGGGGVAQVRPPQRRRHPDEVHRRSGGSVLSPVPSLNSMHSVNSVASDVVVGGSGGAGSGVAGAGVRGASNGGAAERGYTSDGNAASAAMLDASNSDEDEYAPHSPTMSPSTLLRTPSVSATAANAAAFAANAAGGGKGSGSGISAIQHQHVRPSTAGPPSGPWGGLSAGSHHPHHHAARLSGAVLHSSRPASPVIIPITTPPTPSGIPHGWQHTPWDWLPDVVQLTRGAVPYSRQALLEVISDIHYTKGLHDQVAAAASFPATTMQQYIGAYFEARHGPRSSNPPTAELALAQLLVSLEAHSALYEVMLFARVAGLQAWTGKGGSRNGNNAASRPTTAQSLKISAGSSLGRPRTPRDASISPYASSGLSRSRPGTAASVAAARNSRTMSARNSVAAPPVLLGLVPSSRPSTAASPPLAYGNGSGTVALDVSDLILMPNGGETVVRLRTGLSPTIAISNAGGGGGGSSGGGYVPTSYSSFGAHSLHPSRRSGSTGALPVGPLPQQGTQQTSHPQQQQQPLPPQLPAAPPKPQLRVRPEVFVSDQLLQLLGRLGDVSGMEALSQFVSTGRLLGKLRQADLGQPLAEELHPELYFMVIKVCGALGLPEAPELLMRPTLPYGADAMLLQVPNVATGSLGVLAQGDTDRQPVAHAVAGSSAAAGGWRRRAVLLLTSALVAAAEPAISRESVGPIGEEELQAMLGAALAPMAMPGGSGWRLDVQMGASTTGGAASGAASGGGAGNGGAASSGPSGPATPSPTLLSAAEVITVVNAAALKGRAVPSVLPSQLQFKWERLLAHLRNVAAAVTMSADRGALLATQNMAAAVRAVFRAAAGLGLQEGTQLGSGEELLLQAQAMPSSEDEVMGMATVPVHDAAADGGETRRGYALARVAALTRWAEGPEYRQILRSAVM</sequence>
<feature type="coiled-coil region" evidence="1">
    <location>
        <begin position="1167"/>
        <end position="1201"/>
    </location>
</feature>
<feature type="region of interest" description="Disordered" evidence="2">
    <location>
        <begin position="1526"/>
        <end position="1546"/>
    </location>
</feature>
<feature type="region of interest" description="Disordered" evidence="2">
    <location>
        <begin position="1913"/>
        <end position="1963"/>
    </location>
</feature>
<feature type="region of interest" description="Disordered" evidence="2">
    <location>
        <begin position="16"/>
        <end position="56"/>
    </location>
</feature>
<reference evidence="3" key="1">
    <citation type="journal article" date="2021" name="Proc. Natl. Acad. Sci. U.S.A.">
        <title>Three genomes in the algal genus Volvox reveal the fate of a haploid sex-determining region after a transition to homothallism.</title>
        <authorList>
            <person name="Yamamoto K."/>
            <person name="Hamaji T."/>
            <person name="Kawai-Toyooka H."/>
            <person name="Matsuzaki R."/>
            <person name="Takahashi F."/>
            <person name="Nishimura Y."/>
            <person name="Kawachi M."/>
            <person name="Noguchi H."/>
            <person name="Minakuchi Y."/>
            <person name="Umen J.G."/>
            <person name="Toyoda A."/>
            <person name="Nozaki H."/>
        </authorList>
    </citation>
    <scope>NUCLEOTIDE SEQUENCE</scope>
    <source>
        <strain evidence="3">NIES-3780</strain>
    </source>
</reference>
<feature type="region of interest" description="Disordered" evidence="2">
    <location>
        <begin position="150"/>
        <end position="173"/>
    </location>
</feature>
<feature type="region of interest" description="Disordered" evidence="2">
    <location>
        <begin position="1416"/>
        <end position="1468"/>
    </location>
</feature>
<feature type="region of interest" description="Disordered" evidence="2">
    <location>
        <begin position="208"/>
        <end position="228"/>
    </location>
</feature>
<feature type="compositionally biased region" description="Low complexity" evidence="2">
    <location>
        <begin position="1935"/>
        <end position="1950"/>
    </location>
</feature>
<name>A0A8J4BR21_9CHLO</name>
<dbReference type="InterPro" id="IPR051144">
    <property type="entry name" value="Formin_homology_domain"/>
</dbReference>
<feature type="compositionally biased region" description="Low complexity" evidence="2">
    <location>
        <begin position="2177"/>
        <end position="2187"/>
    </location>
</feature>
<keyword evidence="4" id="KW-1185">Reference proteome</keyword>
<feature type="region of interest" description="Disordered" evidence="2">
    <location>
        <begin position="1284"/>
        <end position="1309"/>
    </location>
</feature>
<feature type="compositionally biased region" description="Gly residues" evidence="2">
    <location>
        <begin position="2165"/>
        <end position="2176"/>
    </location>
</feature>
<feature type="coiled-coil region" evidence="1">
    <location>
        <begin position="610"/>
        <end position="903"/>
    </location>
</feature>
<feature type="region of interest" description="Disordered" evidence="2">
    <location>
        <begin position="1584"/>
        <end position="1617"/>
    </location>
</feature>
<proteinExistence type="predicted"/>
<evidence type="ECO:0000256" key="2">
    <source>
        <dbReference type="SAM" id="MobiDB-lite"/>
    </source>
</evidence>
<evidence type="ECO:0000313" key="4">
    <source>
        <dbReference type="Proteomes" id="UP000747399"/>
    </source>
</evidence>
<dbReference type="EMBL" id="BNCO01000094">
    <property type="protein sequence ID" value="GIL67104.1"/>
    <property type="molecule type" value="Genomic_DNA"/>
</dbReference>
<feature type="region of interest" description="Disordered" evidence="2">
    <location>
        <begin position="2157"/>
        <end position="2187"/>
    </location>
</feature>
<evidence type="ECO:0000256" key="1">
    <source>
        <dbReference type="SAM" id="Coils"/>
    </source>
</evidence>